<dbReference type="Proteomes" id="UP000298246">
    <property type="component" value="Unassembled WGS sequence"/>
</dbReference>
<evidence type="ECO:0000313" key="3">
    <source>
        <dbReference type="EMBL" id="TFE91330.1"/>
    </source>
</evidence>
<dbReference type="InterPro" id="IPR003848">
    <property type="entry name" value="DUF218"/>
</dbReference>
<evidence type="ECO:0000313" key="4">
    <source>
        <dbReference type="Proteomes" id="UP000298246"/>
    </source>
</evidence>
<keyword evidence="4" id="KW-1185">Reference proteome</keyword>
<dbReference type="PANTHER" id="PTHR30336">
    <property type="entry name" value="INNER MEMBRANE PROTEIN, PROBABLE PERMEASE"/>
    <property type="match status" value="1"/>
</dbReference>
<dbReference type="Gene3D" id="3.40.50.620">
    <property type="entry name" value="HUPs"/>
    <property type="match status" value="1"/>
</dbReference>
<dbReference type="InterPro" id="IPR014729">
    <property type="entry name" value="Rossmann-like_a/b/a_fold"/>
</dbReference>
<dbReference type="Pfam" id="PF02698">
    <property type="entry name" value="DUF218"/>
    <property type="match status" value="1"/>
</dbReference>
<keyword evidence="1" id="KW-0472">Membrane</keyword>
<dbReference type="EMBL" id="MYFO01000002">
    <property type="protein sequence ID" value="TFE91330.1"/>
    <property type="molecule type" value="Genomic_DNA"/>
</dbReference>
<dbReference type="CDD" id="cd06259">
    <property type="entry name" value="YdcF-like"/>
    <property type="match status" value="1"/>
</dbReference>
<comment type="caution">
    <text evidence="3">The sequence shown here is derived from an EMBL/GenBank/DDBJ whole genome shotgun (WGS) entry which is preliminary data.</text>
</comment>
<reference evidence="3 4" key="1">
    <citation type="submission" date="2017-03" db="EMBL/GenBank/DDBJ databases">
        <title>Isolation of Levoglucosan Utilizing Bacteria.</title>
        <authorList>
            <person name="Arya A.S."/>
        </authorList>
    </citation>
    <scope>NUCLEOTIDE SEQUENCE [LARGE SCALE GENOMIC DNA]</scope>
    <source>
        <strain evidence="3 4">MEC069</strain>
    </source>
</reference>
<evidence type="ECO:0000256" key="1">
    <source>
        <dbReference type="SAM" id="Phobius"/>
    </source>
</evidence>
<keyword evidence="1" id="KW-1133">Transmembrane helix</keyword>
<protein>
    <recommendedName>
        <fullName evidence="2">DUF218 domain-containing protein</fullName>
    </recommendedName>
</protein>
<feature type="domain" description="DUF218" evidence="2">
    <location>
        <begin position="50"/>
        <end position="171"/>
    </location>
</feature>
<dbReference type="RefSeq" id="WP_134749350.1">
    <property type="nucleotide sequence ID" value="NZ_MYFO02000004.1"/>
</dbReference>
<dbReference type="InterPro" id="IPR051599">
    <property type="entry name" value="Cell_Envelope_Assoc"/>
</dbReference>
<proteinExistence type="predicted"/>
<dbReference type="OrthoDB" id="9782395at2"/>
<accession>A0A4Y8Q9C5</accession>
<sequence>MKLRSHLRKGILFLWLAAGIGALTVWTVSSGISRGMAPYIVSAGQAPVADAILVLGAYVRPNGEPSGMLADRLETALQLYEAGAAPKILVSGDHGRKEYDEVNTMREYLEQRGVPSASIFMDHAGFSTYESMYRARDIFQVREVTVVTQGYHLPRALFAARQLGLNAHGVAADLHRYGGMPRFEAREVVARAKDALYAGVLRPKPTFLGREIPITGDGRATHDR</sequence>
<name>A0A4Y8Q9C5_9BACL</name>
<dbReference type="GO" id="GO:0005886">
    <property type="term" value="C:plasma membrane"/>
    <property type="evidence" value="ECO:0007669"/>
    <property type="project" value="TreeGrafter"/>
</dbReference>
<organism evidence="3 4">
    <name type="scientific">Paenibacillus athensensis</name>
    <dbReference type="NCBI Taxonomy" id="1967502"/>
    <lineage>
        <taxon>Bacteria</taxon>
        <taxon>Bacillati</taxon>
        <taxon>Bacillota</taxon>
        <taxon>Bacilli</taxon>
        <taxon>Bacillales</taxon>
        <taxon>Paenibacillaceae</taxon>
        <taxon>Paenibacillus</taxon>
    </lineage>
</organism>
<dbReference type="AlphaFoldDB" id="A0A4Y8Q9C5"/>
<gene>
    <name evidence="3" type="ORF">B5M42_02485</name>
</gene>
<dbReference type="PANTHER" id="PTHR30336:SF6">
    <property type="entry name" value="INTEGRAL MEMBRANE PROTEIN"/>
    <property type="match status" value="1"/>
</dbReference>
<evidence type="ECO:0000259" key="2">
    <source>
        <dbReference type="Pfam" id="PF02698"/>
    </source>
</evidence>
<feature type="transmembrane region" description="Helical" evidence="1">
    <location>
        <begin position="12"/>
        <end position="33"/>
    </location>
</feature>
<keyword evidence="1" id="KW-0812">Transmembrane</keyword>